<evidence type="ECO:0000313" key="2">
    <source>
        <dbReference type="Proteomes" id="UP000318138"/>
    </source>
</evidence>
<dbReference type="RefSeq" id="WP_176008282.1">
    <property type="nucleotide sequence ID" value="NZ_CP041372.2"/>
</dbReference>
<keyword evidence="2" id="KW-1185">Reference proteome</keyword>
<name>A0A859FBU2_9BACI</name>
<reference evidence="2" key="1">
    <citation type="submission" date="2019-07" db="EMBL/GenBank/DDBJ databases">
        <title>Bacillus alkalisoli sp. nov. isolated from saline soil.</title>
        <authorList>
            <person name="Sun J.-Q."/>
            <person name="Xu L."/>
        </authorList>
    </citation>
    <scope>NUCLEOTIDE SEQUENCE [LARGE SCALE GENOMIC DNA]</scope>
    <source>
        <strain evidence="2">M4U3P1</strain>
    </source>
</reference>
<dbReference type="InterPro" id="IPR010861">
    <property type="entry name" value="DUF1492"/>
</dbReference>
<dbReference type="KEGG" id="psua:FLK61_26130"/>
<protein>
    <submittedName>
        <fullName evidence="1">DUF1492 domain-containing protein</fullName>
    </submittedName>
</protein>
<dbReference type="EMBL" id="CP041372">
    <property type="protein sequence ID" value="QKS70242.1"/>
    <property type="molecule type" value="Genomic_DNA"/>
</dbReference>
<gene>
    <name evidence="1" type="ORF">FLK61_26130</name>
</gene>
<dbReference type="NCBIfam" id="TIGR01637">
    <property type="entry name" value="phage_arpU"/>
    <property type="match status" value="1"/>
</dbReference>
<organism evidence="1 2">
    <name type="scientific">Paenalkalicoccus suaedae</name>
    <dbReference type="NCBI Taxonomy" id="2592382"/>
    <lineage>
        <taxon>Bacteria</taxon>
        <taxon>Bacillati</taxon>
        <taxon>Bacillota</taxon>
        <taxon>Bacilli</taxon>
        <taxon>Bacillales</taxon>
        <taxon>Bacillaceae</taxon>
        <taxon>Paenalkalicoccus</taxon>
    </lineage>
</organism>
<dbReference type="AlphaFoldDB" id="A0A859FBU2"/>
<dbReference type="Pfam" id="PF07374">
    <property type="entry name" value="DUF1492"/>
    <property type="match status" value="1"/>
</dbReference>
<dbReference type="Gene3D" id="1.20.140.160">
    <property type="match status" value="1"/>
</dbReference>
<dbReference type="Proteomes" id="UP000318138">
    <property type="component" value="Chromosome"/>
</dbReference>
<dbReference type="InterPro" id="IPR006524">
    <property type="entry name" value="ArpU-like"/>
</dbReference>
<proteinExistence type="predicted"/>
<accession>A0A859FBU2</accession>
<sequence length="145" mass="17059">MVVEFKITDIDSKATRKKVSRELQRLSLYWGAVRSVPSITPSYALIPGAPSGFNSKVENAAVKNVDQEREREEYVSRMMDCINRLNDTQRQILIMEYIESEYRFNYEIWNKIGMSESQFYKVKSQAFYRLAFMLGIEVYKKGDER</sequence>
<dbReference type="SUPFAM" id="SSF88659">
    <property type="entry name" value="Sigma3 and sigma4 domains of RNA polymerase sigma factors"/>
    <property type="match status" value="1"/>
</dbReference>
<evidence type="ECO:0000313" key="1">
    <source>
        <dbReference type="EMBL" id="QKS70242.1"/>
    </source>
</evidence>
<dbReference type="InterPro" id="IPR013324">
    <property type="entry name" value="RNA_pol_sigma_r3/r4-like"/>
</dbReference>